<dbReference type="GO" id="GO:0033063">
    <property type="term" value="C:Rad51B-Rad51C-Rad51D-XRCC2 complex"/>
    <property type="evidence" value="ECO:0007669"/>
    <property type="project" value="InterPro"/>
</dbReference>
<dbReference type="CDD" id="cd19490">
    <property type="entry name" value="XRCC2"/>
    <property type="match status" value="1"/>
</dbReference>
<dbReference type="InterPro" id="IPR030547">
    <property type="entry name" value="XRCC2"/>
</dbReference>
<dbReference type="InterPro" id="IPR020588">
    <property type="entry name" value="RecA_ATP-bd"/>
</dbReference>
<dbReference type="GO" id="GO:0000724">
    <property type="term" value="P:double-strand break repair via homologous recombination"/>
    <property type="evidence" value="ECO:0007669"/>
    <property type="project" value="InterPro"/>
</dbReference>
<dbReference type="AlphaFoldDB" id="A0A6S7GXX9"/>
<dbReference type="SUPFAM" id="SSF52540">
    <property type="entry name" value="P-loop containing nucleoside triphosphate hydrolases"/>
    <property type="match status" value="1"/>
</dbReference>
<gene>
    <name evidence="1" type="ORF">PACLA_8A068098</name>
</gene>
<dbReference type="PANTHER" id="PTHR46644:SF2">
    <property type="entry name" value="DNA REPAIR PROTEIN XRCC2"/>
    <property type="match status" value="1"/>
</dbReference>
<dbReference type="GO" id="GO:0000400">
    <property type="term" value="F:four-way junction DNA binding"/>
    <property type="evidence" value="ECO:0007669"/>
    <property type="project" value="TreeGrafter"/>
</dbReference>
<dbReference type="GO" id="GO:0042148">
    <property type="term" value="P:DNA strand invasion"/>
    <property type="evidence" value="ECO:0007669"/>
    <property type="project" value="TreeGrafter"/>
</dbReference>
<name>A0A6S7GXX9_PARCT</name>
<keyword evidence="2" id="KW-1185">Reference proteome</keyword>
<sequence>MAAETAANLFARLGRKKSLDGLDKILFQGLSRPVQVKDVIELYGDDGSGKTQILLHLIANCILPQKWKGASLEGRGVGAIFVDTDYHFSLLRLVEILEERITSCFLQQGLPMPSVAARQTFIKSCLSRLTLAKCNSTEELLDTMRSFDKILCNRTDICVMMIDSISAFYWQDKSDGGETYQGREKHQKRLLEVLRRYIDQYYLVVIATLPAIYSKDFKRIQRMDDYAYMCRPWRWFVKCAYAVSRTSDKSSTFLMKQVKPDVGNFVIKFDIDKEGLKC</sequence>
<dbReference type="GO" id="GO:0005524">
    <property type="term" value="F:ATP binding"/>
    <property type="evidence" value="ECO:0007669"/>
    <property type="project" value="InterPro"/>
</dbReference>
<organism evidence="1 2">
    <name type="scientific">Paramuricea clavata</name>
    <name type="common">Red gorgonian</name>
    <name type="synonym">Violescent sea-whip</name>
    <dbReference type="NCBI Taxonomy" id="317549"/>
    <lineage>
        <taxon>Eukaryota</taxon>
        <taxon>Metazoa</taxon>
        <taxon>Cnidaria</taxon>
        <taxon>Anthozoa</taxon>
        <taxon>Octocorallia</taxon>
        <taxon>Malacalcyonacea</taxon>
        <taxon>Plexauridae</taxon>
        <taxon>Paramuricea</taxon>
    </lineage>
</organism>
<dbReference type="OrthoDB" id="420422at2759"/>
<dbReference type="PROSITE" id="PS50162">
    <property type="entry name" value="RECA_2"/>
    <property type="match status" value="1"/>
</dbReference>
<dbReference type="Proteomes" id="UP001152795">
    <property type="component" value="Unassembled WGS sequence"/>
</dbReference>
<dbReference type="InterPro" id="IPR027417">
    <property type="entry name" value="P-loop_NTPase"/>
</dbReference>
<evidence type="ECO:0000313" key="2">
    <source>
        <dbReference type="Proteomes" id="UP001152795"/>
    </source>
</evidence>
<protein>
    <submittedName>
        <fullName evidence="1">DNA repair XRCC2-like</fullName>
    </submittedName>
</protein>
<dbReference type="GO" id="GO:0140664">
    <property type="term" value="F:ATP-dependent DNA damage sensor activity"/>
    <property type="evidence" value="ECO:0007669"/>
    <property type="project" value="InterPro"/>
</dbReference>
<dbReference type="Pfam" id="PF08423">
    <property type="entry name" value="Rad51"/>
    <property type="match status" value="1"/>
</dbReference>
<dbReference type="GO" id="GO:0005657">
    <property type="term" value="C:replication fork"/>
    <property type="evidence" value="ECO:0007669"/>
    <property type="project" value="InterPro"/>
</dbReference>
<dbReference type="GO" id="GO:0005813">
    <property type="term" value="C:centrosome"/>
    <property type="evidence" value="ECO:0007669"/>
    <property type="project" value="TreeGrafter"/>
</dbReference>
<proteinExistence type="predicted"/>
<dbReference type="InterPro" id="IPR013632">
    <property type="entry name" value="Rad51_C"/>
</dbReference>
<dbReference type="Gene3D" id="3.40.50.300">
    <property type="entry name" value="P-loop containing nucleotide triphosphate hydrolases"/>
    <property type="match status" value="1"/>
</dbReference>
<dbReference type="PANTHER" id="PTHR46644">
    <property type="entry name" value="DNA REPAIR PROTEIN XRCC2"/>
    <property type="match status" value="1"/>
</dbReference>
<comment type="caution">
    <text evidence="1">The sequence shown here is derived from an EMBL/GenBank/DDBJ whole genome shotgun (WGS) entry which is preliminary data.</text>
</comment>
<reference evidence="1" key="1">
    <citation type="submission" date="2020-04" db="EMBL/GenBank/DDBJ databases">
        <authorList>
            <person name="Alioto T."/>
            <person name="Alioto T."/>
            <person name="Gomez Garrido J."/>
        </authorList>
    </citation>
    <scope>NUCLEOTIDE SEQUENCE</scope>
    <source>
        <strain evidence="1">A484AB</strain>
    </source>
</reference>
<accession>A0A6S7GXX9</accession>
<evidence type="ECO:0000313" key="1">
    <source>
        <dbReference type="EMBL" id="CAB3989241.1"/>
    </source>
</evidence>
<dbReference type="EMBL" id="CACRXK020001449">
    <property type="protein sequence ID" value="CAB3989241.1"/>
    <property type="molecule type" value="Genomic_DNA"/>
</dbReference>